<dbReference type="AlphaFoldDB" id="A0A1S7NML9"/>
<evidence type="ECO:0000313" key="2">
    <source>
        <dbReference type="Proteomes" id="UP000191988"/>
    </source>
</evidence>
<evidence type="ECO:0000313" key="1">
    <source>
        <dbReference type="EMBL" id="CUX09253.1"/>
    </source>
</evidence>
<dbReference type="EMBL" id="FBWK01000004">
    <property type="protein sequence ID" value="CUX09253.1"/>
    <property type="molecule type" value="Genomic_DNA"/>
</dbReference>
<organism evidence="1 2">
    <name type="scientific">Agrobacterium tomkonis CFBP 6623</name>
    <dbReference type="NCBI Taxonomy" id="1183432"/>
    <lineage>
        <taxon>Bacteria</taxon>
        <taxon>Pseudomonadati</taxon>
        <taxon>Pseudomonadota</taxon>
        <taxon>Alphaproteobacteria</taxon>
        <taxon>Hyphomicrobiales</taxon>
        <taxon>Rhizobiaceae</taxon>
        <taxon>Rhizobium/Agrobacterium group</taxon>
        <taxon>Agrobacterium</taxon>
        <taxon>Agrobacterium tumefaciens complex</taxon>
    </lineage>
</organism>
<reference evidence="2" key="1">
    <citation type="submission" date="2016-01" db="EMBL/GenBank/DDBJ databases">
        <authorList>
            <person name="Regsiter A."/>
            <person name="william w."/>
        </authorList>
    </citation>
    <scope>NUCLEOTIDE SEQUENCE [LARGE SCALE GENOMIC DNA]</scope>
    <source>
        <strain evidence="2">CFBP 6623</strain>
    </source>
</reference>
<sequence length="94" mass="9833">MRPHQTVKIRLPQARQLGGIAIGGDMDVAATAALFGENVESDAADGQIHLAALEFHMTQKAPCSFGQGALHQFGDGRIGLALHSAPPTTLSPTF</sequence>
<accession>A0A1S7NML9</accession>
<dbReference type="Proteomes" id="UP000191988">
    <property type="component" value="Unassembled WGS sequence"/>
</dbReference>
<proteinExistence type="predicted"/>
<keyword evidence="2" id="KW-1185">Reference proteome</keyword>
<gene>
    <name evidence="1" type="ORF">AGR3A_Cc120051</name>
</gene>
<protein>
    <submittedName>
        <fullName evidence="1">Uncharacterized protein</fullName>
    </submittedName>
</protein>
<name>A0A1S7NML9_9HYPH</name>
<dbReference type="STRING" id="1183432.AGR3A_Cc120051"/>